<evidence type="ECO:0000256" key="4">
    <source>
        <dbReference type="ARBA" id="ARBA00023134"/>
    </source>
</evidence>
<dbReference type="Proteomes" id="UP001597211">
    <property type="component" value="Unassembled WGS sequence"/>
</dbReference>
<evidence type="ECO:0000256" key="1">
    <source>
        <dbReference type="ARBA" id="ARBA00022723"/>
    </source>
</evidence>
<dbReference type="InterPro" id="IPR027417">
    <property type="entry name" value="P-loop_NTPase"/>
</dbReference>
<sequence>MTEQLQQQLEQKAILVGVNLNHQADFDYSMEELANLTEACDIEVVGVLTQNLPKVTPSHYIGTGKIEEVRALLEAHGGNLVIFNDELSPSQLRNLESDLQCKVIDRTLLILDIFAERAKTREAQLQVEVARLKYMLPRLVGLRESLGRQSGGVGTKNRGAGETKLELDRRRIEEKITALSRELETLVAHRQTQRKQRKKNDVPVVSLVGYTNAGKSTIMNALLETYSPGQEKQVLEKDMLFATLETSVRNIPLEDNKAFLLTDTVGFVSKLPHHLVKAFRSTLEEVSEADLLIHVVDYSNPEFARMIEITHQTLKEIGITDIPAIYAYNKSDRTEQAIPEVKGDVVYLAAKPRIGIAELVDEIRRRIFKDYIKCTMLIPYDKGSLVSYLNEHANVLETSYEEDGTKLALECRQSDYGRYKEYVIEAVE</sequence>
<dbReference type="Gene3D" id="3.40.50.11060">
    <property type="entry name" value="GTPase HflX, N-terminal domain"/>
    <property type="match status" value="1"/>
</dbReference>
<dbReference type="PANTHER" id="PTHR10229:SF4">
    <property type="entry name" value="GTPASE HFLX"/>
    <property type="match status" value="1"/>
</dbReference>
<feature type="domain" description="Hflx-type G" evidence="7">
    <location>
        <begin position="203"/>
        <end position="371"/>
    </location>
</feature>
<dbReference type="PROSITE" id="PS51705">
    <property type="entry name" value="G_HFLX"/>
    <property type="match status" value="1"/>
</dbReference>
<keyword evidence="9" id="KW-1185">Reference proteome</keyword>
<keyword evidence="6" id="KW-0175">Coiled coil</keyword>
<dbReference type="HAMAP" id="MF_00900">
    <property type="entry name" value="GTPase_HflX"/>
    <property type="match status" value="1"/>
</dbReference>
<evidence type="ECO:0000313" key="8">
    <source>
        <dbReference type="EMBL" id="MFD1183941.1"/>
    </source>
</evidence>
<protein>
    <recommendedName>
        <fullName evidence="5">GTPase HflX</fullName>
    </recommendedName>
    <alternativeName>
        <fullName evidence="5">GTP-binding protein HflX</fullName>
    </alternativeName>
</protein>
<dbReference type="CDD" id="cd01878">
    <property type="entry name" value="HflX"/>
    <property type="match status" value="1"/>
</dbReference>
<dbReference type="Pfam" id="PF01926">
    <property type="entry name" value="MMR_HSR1"/>
    <property type="match status" value="1"/>
</dbReference>
<gene>
    <name evidence="5 8" type="primary">hflX</name>
    <name evidence="8" type="ORF">ACFQ2Z_21575</name>
</gene>
<keyword evidence="1" id="KW-0479">Metal-binding</keyword>
<name>A0ABW3SIY3_9BACL</name>
<dbReference type="SUPFAM" id="SSF52540">
    <property type="entry name" value="P-loop containing nucleoside triphosphate hydrolases"/>
    <property type="match status" value="1"/>
</dbReference>
<dbReference type="InterPro" id="IPR016496">
    <property type="entry name" value="GTPase_HflX"/>
</dbReference>
<evidence type="ECO:0000256" key="3">
    <source>
        <dbReference type="ARBA" id="ARBA00022842"/>
    </source>
</evidence>
<dbReference type="InterPro" id="IPR025121">
    <property type="entry name" value="GTPase_HflX_N"/>
</dbReference>
<dbReference type="EMBL" id="JBHTKZ010000061">
    <property type="protein sequence ID" value="MFD1183941.1"/>
    <property type="molecule type" value="Genomic_DNA"/>
</dbReference>
<comment type="caution">
    <text evidence="8">The sequence shown here is derived from an EMBL/GenBank/DDBJ whole genome shotgun (WGS) entry which is preliminary data.</text>
</comment>
<keyword evidence="2 5" id="KW-0547">Nucleotide-binding</keyword>
<feature type="coiled-coil region" evidence="6">
    <location>
        <begin position="162"/>
        <end position="189"/>
    </location>
</feature>
<comment type="subunit">
    <text evidence="5">Monomer. Associates with the 50S ribosomal subunit.</text>
</comment>
<evidence type="ECO:0000256" key="2">
    <source>
        <dbReference type="ARBA" id="ARBA00022741"/>
    </source>
</evidence>
<evidence type="ECO:0000259" key="7">
    <source>
        <dbReference type="PROSITE" id="PS51705"/>
    </source>
</evidence>
<reference evidence="9" key="1">
    <citation type="journal article" date="2019" name="Int. J. Syst. Evol. Microbiol.">
        <title>The Global Catalogue of Microorganisms (GCM) 10K type strain sequencing project: providing services to taxonomists for standard genome sequencing and annotation.</title>
        <authorList>
            <consortium name="The Broad Institute Genomics Platform"/>
            <consortium name="The Broad Institute Genome Sequencing Center for Infectious Disease"/>
            <person name="Wu L."/>
            <person name="Ma J."/>
        </authorList>
    </citation>
    <scope>NUCLEOTIDE SEQUENCE [LARGE SCALE GENOMIC DNA]</scope>
    <source>
        <strain evidence="9">CCUG 48216</strain>
    </source>
</reference>
<dbReference type="Gene3D" id="6.10.250.2860">
    <property type="match status" value="1"/>
</dbReference>
<accession>A0ABW3SIY3</accession>
<comment type="similarity">
    <text evidence="5">Belongs to the TRAFAC class OBG-HflX-like GTPase superfamily. HflX GTPase family.</text>
</comment>
<dbReference type="NCBIfam" id="TIGR03156">
    <property type="entry name" value="GTP_HflX"/>
    <property type="match status" value="1"/>
</dbReference>
<evidence type="ECO:0000256" key="6">
    <source>
        <dbReference type="SAM" id="Coils"/>
    </source>
</evidence>
<dbReference type="InterPro" id="IPR032305">
    <property type="entry name" value="GTP-bd_M"/>
</dbReference>
<comment type="subcellular location">
    <subcellularLocation>
        <location evidence="5">Cytoplasm</location>
    </subcellularLocation>
    <text evidence="5">May associate with membranes.</text>
</comment>
<comment type="function">
    <text evidence="5">GTPase that associates with the 50S ribosomal subunit and may have a role during protein synthesis or ribosome biogenesis.</text>
</comment>
<keyword evidence="4 5" id="KW-0342">GTP-binding</keyword>
<dbReference type="Gene3D" id="3.40.50.300">
    <property type="entry name" value="P-loop containing nucleotide triphosphate hydrolases"/>
    <property type="match status" value="1"/>
</dbReference>
<dbReference type="PRINTS" id="PR00326">
    <property type="entry name" value="GTP1OBG"/>
</dbReference>
<organism evidence="8 9">
    <name type="scientific">Paenibacillus timonensis</name>
    <dbReference type="NCBI Taxonomy" id="225915"/>
    <lineage>
        <taxon>Bacteria</taxon>
        <taxon>Bacillati</taxon>
        <taxon>Bacillota</taxon>
        <taxon>Bacilli</taxon>
        <taxon>Bacillales</taxon>
        <taxon>Paenibacillaceae</taxon>
        <taxon>Paenibacillus</taxon>
    </lineage>
</organism>
<evidence type="ECO:0000313" key="9">
    <source>
        <dbReference type="Proteomes" id="UP001597211"/>
    </source>
</evidence>
<evidence type="ECO:0000256" key="5">
    <source>
        <dbReference type="HAMAP-Rule" id="MF_00900"/>
    </source>
</evidence>
<dbReference type="PIRSF" id="PIRSF006809">
    <property type="entry name" value="GTP-binding_hflX_prd"/>
    <property type="match status" value="1"/>
</dbReference>
<proteinExistence type="inferred from homology"/>
<dbReference type="InterPro" id="IPR006073">
    <property type="entry name" value="GTP-bd"/>
</dbReference>
<keyword evidence="3" id="KW-0460">Magnesium</keyword>
<dbReference type="Pfam" id="PF16360">
    <property type="entry name" value="GTP-bdg_M"/>
    <property type="match status" value="1"/>
</dbReference>
<dbReference type="PANTHER" id="PTHR10229">
    <property type="entry name" value="GTP-BINDING PROTEIN HFLX"/>
    <property type="match status" value="1"/>
</dbReference>
<dbReference type="Pfam" id="PF13167">
    <property type="entry name" value="GTP-bdg_N"/>
    <property type="match status" value="1"/>
</dbReference>
<keyword evidence="5" id="KW-0963">Cytoplasm</keyword>
<dbReference type="InterPro" id="IPR030394">
    <property type="entry name" value="G_HFLX_dom"/>
</dbReference>
<dbReference type="InterPro" id="IPR042108">
    <property type="entry name" value="GTPase_HflX_N_sf"/>
</dbReference>
<dbReference type="RefSeq" id="WP_240271034.1">
    <property type="nucleotide sequence ID" value="NZ_JAKSXN010000065.1"/>
</dbReference>